<dbReference type="AlphaFoldDB" id="A0A2S9RR10"/>
<protein>
    <submittedName>
        <fullName evidence="1">Uncharacterized protein</fullName>
    </submittedName>
</protein>
<name>A0A2S9RR10_HAEIF</name>
<reference evidence="1 2" key="1">
    <citation type="submission" date="2017-04" db="EMBL/GenBank/DDBJ databases">
        <title>Haemophilus influenzae in COPD genome sequencing project.</title>
        <authorList>
            <person name="Murphy T.F."/>
            <person name="Kong Y."/>
            <person name="Nadendla S."/>
            <person name="Tettelin H."/>
            <person name="Pettigrew M."/>
        </authorList>
    </citation>
    <scope>NUCLEOTIDE SEQUENCE [LARGE SCALE GENOMIC DNA]</scope>
    <source>
        <strain evidence="1 2">56P127H1</strain>
    </source>
</reference>
<sequence>MFGLEYKPGSFLDKLTETYAGQHDLVGGQLFFYDKYGNGKQGLSAKQEQYIDYFSIGAVGVVTPTTIPHTLPIEVMNLLFGVK</sequence>
<evidence type="ECO:0000313" key="1">
    <source>
        <dbReference type="EMBL" id="PRJ63338.1"/>
    </source>
</evidence>
<evidence type="ECO:0000313" key="2">
    <source>
        <dbReference type="Proteomes" id="UP000238532"/>
    </source>
</evidence>
<organism evidence="1 2">
    <name type="scientific">Haemophilus influenzae</name>
    <dbReference type="NCBI Taxonomy" id="727"/>
    <lineage>
        <taxon>Bacteria</taxon>
        <taxon>Pseudomonadati</taxon>
        <taxon>Pseudomonadota</taxon>
        <taxon>Gammaproteobacteria</taxon>
        <taxon>Pasteurellales</taxon>
        <taxon>Pasteurellaceae</taxon>
        <taxon>Haemophilus</taxon>
    </lineage>
</organism>
<proteinExistence type="predicted"/>
<dbReference type="RefSeq" id="WP_105891868.1">
    <property type="nucleotide sequence ID" value="NZ_NEBY01000147.1"/>
</dbReference>
<comment type="caution">
    <text evidence="1">The sequence shown here is derived from an EMBL/GenBank/DDBJ whole genome shotgun (WGS) entry which is preliminary data.</text>
</comment>
<gene>
    <name evidence="1" type="ORF">BV102_01195</name>
</gene>
<dbReference type="EMBL" id="NEBY01000147">
    <property type="protein sequence ID" value="PRJ63338.1"/>
    <property type="molecule type" value="Genomic_DNA"/>
</dbReference>
<accession>A0A2S9RR10</accession>
<dbReference type="Proteomes" id="UP000238532">
    <property type="component" value="Unassembled WGS sequence"/>
</dbReference>